<dbReference type="GO" id="GO:0009882">
    <property type="term" value="F:blue light photoreceptor activity"/>
    <property type="evidence" value="ECO:0007669"/>
    <property type="project" value="InterPro"/>
</dbReference>
<proteinExistence type="predicted"/>
<dbReference type="AlphaFoldDB" id="A0A6S6U3A5"/>
<organism evidence="2">
    <name type="scientific">uncultured Aureispira sp</name>
    <dbReference type="NCBI Taxonomy" id="1331704"/>
    <lineage>
        <taxon>Bacteria</taxon>
        <taxon>Pseudomonadati</taxon>
        <taxon>Bacteroidota</taxon>
        <taxon>Saprospiria</taxon>
        <taxon>Saprospirales</taxon>
        <taxon>Saprospiraceae</taxon>
        <taxon>Aureispira</taxon>
        <taxon>environmental samples</taxon>
    </lineage>
</organism>
<dbReference type="EMBL" id="CACVAQ010000375">
    <property type="protein sequence ID" value="CAA6826144.1"/>
    <property type="molecule type" value="Genomic_DNA"/>
</dbReference>
<dbReference type="PROSITE" id="PS50925">
    <property type="entry name" value="BLUF"/>
    <property type="match status" value="1"/>
</dbReference>
<dbReference type="Pfam" id="PF04940">
    <property type="entry name" value="BLUF"/>
    <property type="match status" value="1"/>
</dbReference>
<sequence length="143" mass="16800">MSNLYKLVYTSSRRPDCGEAEVEKILASCRVNNPKKNITGILLHSKHRFLQYLEGDKDEIMRLFSYVKKDSRHGGVNLRYYSPIKERVFPSWQMGYKDLNKNSLVFQTTISEKDQAIFEKLIQDEDQNEVEGIRVLKLFFEMA</sequence>
<dbReference type="InterPro" id="IPR007024">
    <property type="entry name" value="BLUF_domain"/>
</dbReference>
<accession>A0A6S6U3A5</accession>
<dbReference type="SMART" id="SM01034">
    <property type="entry name" value="BLUF"/>
    <property type="match status" value="1"/>
</dbReference>
<name>A0A6S6U3A5_9BACT</name>
<evidence type="ECO:0000313" key="2">
    <source>
        <dbReference type="EMBL" id="CAA6826144.1"/>
    </source>
</evidence>
<feature type="domain" description="BLUF" evidence="1">
    <location>
        <begin position="4"/>
        <end position="95"/>
    </location>
</feature>
<gene>
    <name evidence="2" type="ORF">HELGO_WM20534</name>
</gene>
<dbReference type="GO" id="GO:0071949">
    <property type="term" value="F:FAD binding"/>
    <property type="evidence" value="ECO:0007669"/>
    <property type="project" value="InterPro"/>
</dbReference>
<protein>
    <submittedName>
        <fullName evidence="2">Blue light-and temperature-regulated antirepressor YcgF</fullName>
    </submittedName>
</protein>
<reference evidence="2" key="1">
    <citation type="submission" date="2020-01" db="EMBL/GenBank/DDBJ databases">
        <authorList>
            <person name="Meier V. D."/>
            <person name="Meier V D."/>
        </authorList>
    </citation>
    <scope>NUCLEOTIDE SEQUENCE</scope>
    <source>
        <strain evidence="2">HLG_WM_MAG_10</strain>
    </source>
</reference>
<dbReference type="Gene3D" id="3.30.70.100">
    <property type="match status" value="1"/>
</dbReference>
<dbReference type="SUPFAM" id="SSF54975">
    <property type="entry name" value="Acylphosphatase/BLUF domain-like"/>
    <property type="match status" value="1"/>
</dbReference>
<evidence type="ECO:0000259" key="1">
    <source>
        <dbReference type="PROSITE" id="PS50925"/>
    </source>
</evidence>
<dbReference type="InterPro" id="IPR036046">
    <property type="entry name" value="Acylphosphatase-like_dom_sf"/>
</dbReference>